<protein>
    <submittedName>
        <fullName evidence="1">Uncharacterized protein</fullName>
    </submittedName>
</protein>
<reference evidence="1 2" key="1">
    <citation type="submission" date="2012-08" db="EMBL/GenBank/DDBJ databases">
        <title>Oryza genome evolution.</title>
        <authorList>
            <person name="Wing R.A."/>
        </authorList>
    </citation>
    <scope>NUCLEOTIDE SEQUENCE</scope>
</reference>
<keyword evidence="2" id="KW-1185">Reference proteome</keyword>
<reference evidence="2" key="2">
    <citation type="submission" date="2013-12" db="EMBL/GenBank/DDBJ databases">
        <authorList>
            <person name="Yu Y."/>
            <person name="Lee S."/>
            <person name="de Baynast K."/>
            <person name="Wissotski M."/>
            <person name="Liu L."/>
            <person name="Talag J."/>
            <person name="Goicoechea J."/>
            <person name="Angelova A."/>
            <person name="Jetty R."/>
            <person name="Kudrna D."/>
            <person name="Golser W."/>
            <person name="Rivera L."/>
            <person name="Zhang J."/>
            <person name="Wing R."/>
        </authorList>
    </citation>
    <scope>NUCLEOTIDE SEQUENCE</scope>
</reference>
<sequence length="101" mass="10762">MSKKLGGRHNLFNSYLDHLERNLLNTLSLPLSISPMHSSSSSSLSNAGAAAFATPSLVSHLFDDADADTSRDIATHRRKMASDAAAVTAAASATMPIKFRF</sequence>
<organism evidence="1 2">
    <name type="scientific">Leersia perrieri</name>
    <dbReference type="NCBI Taxonomy" id="77586"/>
    <lineage>
        <taxon>Eukaryota</taxon>
        <taxon>Viridiplantae</taxon>
        <taxon>Streptophyta</taxon>
        <taxon>Embryophyta</taxon>
        <taxon>Tracheophyta</taxon>
        <taxon>Spermatophyta</taxon>
        <taxon>Magnoliopsida</taxon>
        <taxon>Liliopsida</taxon>
        <taxon>Poales</taxon>
        <taxon>Poaceae</taxon>
        <taxon>BOP clade</taxon>
        <taxon>Oryzoideae</taxon>
        <taxon>Oryzeae</taxon>
        <taxon>Oryzinae</taxon>
        <taxon>Leersia</taxon>
    </lineage>
</organism>
<dbReference type="Proteomes" id="UP000032180">
    <property type="component" value="Chromosome 10"/>
</dbReference>
<dbReference type="AlphaFoldDB" id="A0A0D9XLF1"/>
<accession>A0A0D9XLF1</accession>
<name>A0A0D9XLF1_9ORYZ</name>
<dbReference type="Gramene" id="LPERR10G11780.1">
    <property type="protein sequence ID" value="LPERR10G11780.1"/>
    <property type="gene ID" value="LPERR10G11780"/>
</dbReference>
<reference evidence="1" key="3">
    <citation type="submission" date="2015-04" db="UniProtKB">
        <authorList>
            <consortium name="EnsemblPlants"/>
        </authorList>
    </citation>
    <scope>IDENTIFICATION</scope>
</reference>
<evidence type="ECO:0000313" key="1">
    <source>
        <dbReference type="EnsemblPlants" id="LPERR10G11780.1"/>
    </source>
</evidence>
<proteinExistence type="predicted"/>
<evidence type="ECO:0000313" key="2">
    <source>
        <dbReference type="Proteomes" id="UP000032180"/>
    </source>
</evidence>
<dbReference type="EnsemblPlants" id="LPERR10G11780.1">
    <property type="protein sequence ID" value="LPERR10G11780.1"/>
    <property type="gene ID" value="LPERR10G11780"/>
</dbReference>